<keyword evidence="2 6" id="KW-0732">Signal</keyword>
<evidence type="ECO:0000313" key="8">
    <source>
        <dbReference type="Proteomes" id="UP000013966"/>
    </source>
</evidence>
<dbReference type="PANTHER" id="PTHR34218">
    <property type="entry name" value="PEPTIDASE S45 PENICILLIN AMIDASE"/>
    <property type="match status" value="1"/>
</dbReference>
<dbReference type="InterPro" id="IPR023343">
    <property type="entry name" value="Penicillin_amidase_dom1"/>
</dbReference>
<dbReference type="STRING" id="758793.BRPE64_BCDS06840"/>
<dbReference type="GO" id="GO:0016811">
    <property type="term" value="F:hydrolase activity, acting on carbon-nitrogen (but not peptide) bonds, in linear amides"/>
    <property type="evidence" value="ECO:0007669"/>
    <property type="project" value="InterPro"/>
</dbReference>
<dbReference type="Gene3D" id="2.30.120.10">
    <property type="match status" value="1"/>
</dbReference>
<keyword evidence="7" id="KW-0472">Membrane</keyword>
<dbReference type="KEGG" id="buo:BRPE64_BCDS06840"/>
<dbReference type="Gene3D" id="3.60.20.10">
    <property type="entry name" value="Glutamine Phosphoribosylpyrophosphate, subunit 1, domain 1"/>
    <property type="match status" value="1"/>
</dbReference>
<dbReference type="PANTHER" id="PTHR34218:SF3">
    <property type="entry name" value="ACYL-HOMOSERINE LACTONE ACYLASE PVDQ"/>
    <property type="match status" value="1"/>
</dbReference>
<evidence type="ECO:0000256" key="3">
    <source>
        <dbReference type="ARBA" id="ARBA00022801"/>
    </source>
</evidence>
<dbReference type="PATRIC" id="fig|758793.3.peg.3591"/>
<accession>R4WW89</accession>
<name>R4WW89_9BURK</name>
<feature type="chain" id="PRO_5004372915" evidence="6">
    <location>
        <begin position="30"/>
        <end position="828"/>
    </location>
</feature>
<feature type="signal peptide" evidence="6">
    <location>
        <begin position="1"/>
        <end position="29"/>
    </location>
</feature>
<dbReference type="EMBL" id="AP013059">
    <property type="protein sequence ID" value="BAN25345.1"/>
    <property type="molecule type" value="Genomic_DNA"/>
</dbReference>
<dbReference type="OrthoDB" id="9760084at2"/>
<dbReference type="HOGENOM" id="CLU_017615_0_0_4"/>
<evidence type="ECO:0000313" key="7">
    <source>
        <dbReference type="EMBL" id="BAN25345.1"/>
    </source>
</evidence>
<evidence type="ECO:0000256" key="5">
    <source>
        <dbReference type="SAM" id="MobiDB-lite"/>
    </source>
</evidence>
<sequence>MNHFVSLAISGVLASALLAGCVVPPPAPGASGQTGAAYQTAPAAQSAWSAEIRRTQDGIPHIRAADWGSLGFGFGYAQAQDNLCTLADAFVTYRGERSAYFGADARPPSTATFGQPRNIDADFFFRMIGDQATVERYRSAQPVELRSLIDGFASGYNRYLADLNAGSFPGAHAVCRGKPWVDKISADDIYLRLIAANLAGGSVRFLTPIATAHPPKPAAAPRGDSEPPAPTAQASPDALRFSIGENPGIGSNALAFGAPITRDKRSILFGNPHWFWRGPDRFYQAQLTIPGQVNVAGVSFLGVPLIVLGFNENIAWTHTVSSARRFGIFQLTLDSADPTRYLVDGQSEAMTPVPLTVRSRRADGTLESVSRTLYKTRFGLVVDLSAMAQGLGWSAQRAYALADVNVDNTRAFQNFLAWNQARSLTDFMAIQKRYAGMPWVNTFAIGRGDERVWFADLGPIPNVPDALADACTTPAGRAFAGRVTGVPFLDGSKSACAWRVDSASVQPGALPVEQLPNTVRGDYVGNFNDSYWLTNANAPMSGYPRIAGATGVEQSLRTRYGHLLAARLQRERGGITREALESAVLETNSMSERLFRKPLLDAVCTVNDAVSNLHDACEVLRQWNGTADIDARGANLWDEFWLRVTRIAPERLYESGFDPNKPLATPGGFNVDNPAVLQDLRQALGGAALALRLNGFALDSRRGDILYTMRNGARVPLYGGCDEAGYFTIVCARRPLDAKGYPMDVSGQGDSYVQVVTFGTSGVEADTMLSHSESDDPASPHSGDATRAFAAKRWARFPFTDQAIDADPAVTRVVVFGTRDDAAAPPAR</sequence>
<feature type="region of interest" description="Disordered" evidence="5">
    <location>
        <begin position="214"/>
        <end position="235"/>
    </location>
</feature>
<dbReference type="MEROPS" id="S45.004"/>
<dbReference type="Gene3D" id="1.10.1400.10">
    <property type="match status" value="1"/>
</dbReference>
<evidence type="ECO:0000256" key="2">
    <source>
        <dbReference type="ARBA" id="ARBA00022729"/>
    </source>
</evidence>
<protein>
    <submittedName>
        <fullName evidence="7">Putative aculeacin a acylase transmembrane protein</fullName>
    </submittedName>
</protein>
<reference evidence="7 8" key="1">
    <citation type="journal article" date="2013" name="Genome Announc.">
        <title>Complete Genome Sequence of Burkholderia sp. Strain RPE64, Bacterial Symbiont of the Bean Bug Riptortus pedestris.</title>
        <authorList>
            <person name="Shibata T.F."/>
            <person name="Maeda T."/>
            <person name="Nikoh N."/>
            <person name="Yamaguchi K."/>
            <person name="Oshima K."/>
            <person name="Hattori M."/>
            <person name="Nishiyama T."/>
            <person name="Hasebe M."/>
            <person name="Fukatsu T."/>
            <person name="Kikuchi Y."/>
            <person name="Shigenobu S."/>
        </authorList>
    </citation>
    <scope>NUCLEOTIDE SEQUENCE [LARGE SCALE GENOMIC DNA]</scope>
</reference>
<dbReference type="Proteomes" id="UP000013966">
    <property type="component" value="Chromosome 2"/>
</dbReference>
<dbReference type="InterPro" id="IPR029055">
    <property type="entry name" value="Ntn_hydrolases_N"/>
</dbReference>
<dbReference type="Gene3D" id="1.10.439.10">
    <property type="entry name" value="Penicillin Amidohydrolase, domain 1"/>
    <property type="match status" value="1"/>
</dbReference>
<gene>
    <name evidence="7" type="ORF">BRPE64_BCDS06840</name>
</gene>
<reference evidence="7 8" key="2">
    <citation type="journal article" date="2018" name="Int. J. Syst. Evol. Microbiol.">
        <title>Burkholderia insecticola sp. nov., a gut symbiotic bacterium of the bean bug Riptortus pedestris.</title>
        <authorList>
            <person name="Takeshita K."/>
            <person name="Tamaki H."/>
            <person name="Ohbayashi T."/>
            <person name="Meng X.-Y."/>
            <person name="Sone T."/>
            <person name="Mitani Y."/>
            <person name="Peeters C."/>
            <person name="Kikuchi Y."/>
            <person name="Vandamme P."/>
        </authorList>
    </citation>
    <scope>NUCLEOTIDE SEQUENCE [LARGE SCALE GENOMIC DNA]</scope>
    <source>
        <strain evidence="7">RPE64</strain>
    </source>
</reference>
<dbReference type="AlphaFoldDB" id="R4WW89"/>
<dbReference type="InterPro" id="IPR043146">
    <property type="entry name" value="Penicillin_amidase_N_B-knob"/>
</dbReference>
<dbReference type="InterPro" id="IPR002692">
    <property type="entry name" value="S45"/>
</dbReference>
<evidence type="ECO:0000256" key="6">
    <source>
        <dbReference type="SAM" id="SignalP"/>
    </source>
</evidence>
<proteinExistence type="inferred from homology"/>
<comment type="similarity">
    <text evidence="1">Belongs to the peptidase S45 family.</text>
</comment>
<dbReference type="GO" id="GO:0017000">
    <property type="term" value="P:antibiotic biosynthetic process"/>
    <property type="evidence" value="ECO:0007669"/>
    <property type="project" value="InterPro"/>
</dbReference>
<dbReference type="InterPro" id="IPR043147">
    <property type="entry name" value="Penicillin_amidase_A-knob"/>
</dbReference>
<keyword evidence="4" id="KW-0865">Zymogen</keyword>
<keyword evidence="8" id="KW-1185">Reference proteome</keyword>
<keyword evidence="7" id="KW-0812">Transmembrane</keyword>
<dbReference type="SUPFAM" id="SSF56235">
    <property type="entry name" value="N-terminal nucleophile aminohydrolases (Ntn hydrolases)"/>
    <property type="match status" value="1"/>
</dbReference>
<organism evidence="7 8">
    <name type="scientific">Caballeronia insecticola</name>
    <dbReference type="NCBI Taxonomy" id="758793"/>
    <lineage>
        <taxon>Bacteria</taxon>
        <taxon>Pseudomonadati</taxon>
        <taxon>Pseudomonadota</taxon>
        <taxon>Betaproteobacteria</taxon>
        <taxon>Burkholderiales</taxon>
        <taxon>Burkholderiaceae</taxon>
        <taxon>Caballeronia</taxon>
    </lineage>
</organism>
<evidence type="ECO:0000256" key="1">
    <source>
        <dbReference type="ARBA" id="ARBA00006586"/>
    </source>
</evidence>
<dbReference type="RefSeq" id="WP_016354776.1">
    <property type="nucleotide sequence ID" value="NC_021294.1"/>
</dbReference>
<keyword evidence="3" id="KW-0378">Hydrolase</keyword>
<dbReference type="Pfam" id="PF01804">
    <property type="entry name" value="Penicil_amidase"/>
    <property type="match status" value="1"/>
</dbReference>
<evidence type="ECO:0000256" key="4">
    <source>
        <dbReference type="ARBA" id="ARBA00023145"/>
    </source>
</evidence>